<evidence type="ECO:0000313" key="2">
    <source>
        <dbReference type="Proteomes" id="UP000020077"/>
    </source>
</evidence>
<gene>
    <name evidence="1" type="ORF">AW09_001183</name>
</gene>
<proteinExistence type="predicted"/>
<sequence>MTGLCGRLQQIVPAQIGERSRARRQGVGIDQDDVPQIMAHGKSRRQQRQTFGRGDERPHIAVAHDVGHLFGLEQRVQRHKDATGGSAAKTRNDGFQPLLEVDGHPLAALQAEANETADETGNGLLELSVAHRLFAVSQRDGVRLTIGRSLDQLMEQACISHFYGMPGQMDGGEF</sequence>
<reference evidence="1 2" key="1">
    <citation type="submission" date="2014-02" db="EMBL/GenBank/DDBJ databases">
        <title>Expanding our view of genomic diversity in Candidatus Accumulibacter clades.</title>
        <authorList>
            <person name="Skennerton C.T."/>
            <person name="Barr J.J."/>
            <person name="Slater F.R."/>
            <person name="Bond P.L."/>
            <person name="Tyson G.W."/>
        </authorList>
    </citation>
    <scope>NUCLEOTIDE SEQUENCE [LARGE SCALE GENOMIC DNA]</scope>
    <source>
        <strain evidence="2">BA-91</strain>
    </source>
</reference>
<dbReference type="Proteomes" id="UP000020077">
    <property type="component" value="Unassembled WGS sequence"/>
</dbReference>
<dbReference type="AlphaFoldDB" id="A0A080M8Z3"/>
<organism evidence="1 2">
    <name type="scientific">Candidatus Accumulibacter phosphatis</name>
    <dbReference type="NCBI Taxonomy" id="327160"/>
    <lineage>
        <taxon>Bacteria</taxon>
        <taxon>Pseudomonadati</taxon>
        <taxon>Pseudomonadota</taxon>
        <taxon>Betaproteobacteria</taxon>
        <taxon>Candidatus Accumulibacter</taxon>
    </lineage>
</organism>
<evidence type="ECO:0000313" key="1">
    <source>
        <dbReference type="EMBL" id="KFB73559.1"/>
    </source>
</evidence>
<protein>
    <submittedName>
        <fullName evidence="1">Uncharacterized protein</fullName>
    </submittedName>
</protein>
<name>A0A080M8Z3_9PROT</name>
<dbReference type="EMBL" id="JDVG02000201">
    <property type="protein sequence ID" value="KFB73559.1"/>
    <property type="molecule type" value="Genomic_DNA"/>
</dbReference>
<accession>A0A080M8Z3</accession>
<comment type="caution">
    <text evidence="1">The sequence shown here is derived from an EMBL/GenBank/DDBJ whole genome shotgun (WGS) entry which is preliminary data.</text>
</comment>